<dbReference type="RefSeq" id="WP_036056188.1">
    <property type="nucleotide sequence ID" value="NZ_AP019822.1"/>
</dbReference>
<dbReference type="Proteomes" id="UP000321606">
    <property type="component" value="Chromosome"/>
</dbReference>
<organism evidence="1 2">
    <name type="scientific">Pseudoleptotrichia goodfellowii</name>
    <dbReference type="NCBI Taxonomy" id="157692"/>
    <lineage>
        <taxon>Bacteria</taxon>
        <taxon>Fusobacteriati</taxon>
        <taxon>Fusobacteriota</taxon>
        <taxon>Fusobacteriia</taxon>
        <taxon>Fusobacteriales</taxon>
        <taxon>Leptotrichiaceae</taxon>
        <taxon>Pseudoleptotrichia</taxon>
    </lineage>
</organism>
<evidence type="ECO:0000313" key="2">
    <source>
        <dbReference type="Proteomes" id="UP000321606"/>
    </source>
</evidence>
<dbReference type="AlphaFoldDB" id="A0A510JG35"/>
<evidence type="ECO:0000313" key="1">
    <source>
        <dbReference type="EMBL" id="BBM36913.1"/>
    </source>
</evidence>
<dbReference type="KEGG" id="lgo:JCM16774_1859"/>
<dbReference type="OrthoDB" id="81017at2"/>
<evidence type="ECO:0008006" key="3">
    <source>
        <dbReference type="Google" id="ProtNLM"/>
    </source>
</evidence>
<name>A0A510JG35_9FUSO</name>
<dbReference type="STRING" id="714315.GCA_000516535_01866"/>
<gene>
    <name evidence="1" type="ORF">JCM16774_1859</name>
</gene>
<protein>
    <recommendedName>
        <fullName evidence="3">Osmolarity sensor protein EnvZ</fullName>
    </recommendedName>
</protein>
<accession>A0A510JG35</accession>
<dbReference type="EMBL" id="AP019822">
    <property type="protein sequence ID" value="BBM36913.1"/>
    <property type="molecule type" value="Genomic_DNA"/>
</dbReference>
<sequence>MLKLLSVNIYKEKKERDFRMIILPTGRSKIGLIQVKDYGIITYLNKENKEKIGELILWALEESDEIKIENASEVKIEKKYSNVSSYLKFTRMYNSIGLDLFQGKYILTLNMKNGTGYSEFRDTNGNMYKIEFDEKPTALELGTKVIEMFEYKEKYDGDFE</sequence>
<proteinExistence type="predicted"/>
<reference evidence="1 2" key="1">
    <citation type="submission" date="2019-07" db="EMBL/GenBank/DDBJ databases">
        <title>Complete Genome Sequence of Leptotrichia goodfellowii Strain JCM 16774.</title>
        <authorList>
            <person name="Watanabe S."/>
            <person name="Cui L."/>
        </authorList>
    </citation>
    <scope>NUCLEOTIDE SEQUENCE [LARGE SCALE GENOMIC DNA]</scope>
    <source>
        <strain evidence="1 2">JCM16774</strain>
    </source>
</reference>